<sequence>MSVPMATQATPARARGGRFTRSAGLAIAFALLTFAALLSLAVGARSIPLGDVVNALLHSGSSQEETIIRDLRVPRTLLGIVVGAAIGVAGALMQALTRNPLADPGLLGVNAGASAAVVIALALGLAGAASSVWFAFIGAAIASVAVYVIGTAGRGGATPVRLALAGTAITAALTALIYGVALADVKLLQQYNFWSVGALGGRGRTQLDAVVPFVAVGLLIALALARSLNALALGDDSARALGTKVGPTRIGGAVAIVLLCGSATAAAGPIYFLGLTVPHAARALCGPDQRWILAYSAVLGGALILVADVIGRVIVRPAEMPAGVMMAVVGTPLFVALVRRKRIAQL</sequence>
<dbReference type="CDD" id="cd06550">
    <property type="entry name" value="TM_ABC_iron-siderophores_like"/>
    <property type="match status" value="1"/>
</dbReference>
<organism evidence="9 10">
    <name type="scientific">Solirubrobacter pauli</name>
    <dbReference type="NCBI Taxonomy" id="166793"/>
    <lineage>
        <taxon>Bacteria</taxon>
        <taxon>Bacillati</taxon>
        <taxon>Actinomycetota</taxon>
        <taxon>Thermoleophilia</taxon>
        <taxon>Solirubrobacterales</taxon>
        <taxon>Solirubrobacteraceae</taxon>
        <taxon>Solirubrobacter</taxon>
    </lineage>
</organism>
<protein>
    <submittedName>
        <fullName evidence="9">Iron complex transport system permease protein</fullName>
    </submittedName>
</protein>
<keyword evidence="10" id="KW-1185">Reference proteome</keyword>
<comment type="caution">
    <text evidence="9">The sequence shown here is derived from an EMBL/GenBank/DDBJ whole genome shotgun (WGS) entry which is preliminary data.</text>
</comment>
<dbReference type="Pfam" id="PF01032">
    <property type="entry name" value="FecCD"/>
    <property type="match status" value="1"/>
</dbReference>
<feature type="transmembrane region" description="Helical" evidence="8">
    <location>
        <begin position="292"/>
        <end position="315"/>
    </location>
</feature>
<dbReference type="Gene3D" id="1.10.3470.10">
    <property type="entry name" value="ABC transporter involved in vitamin B12 uptake, BtuC"/>
    <property type="match status" value="1"/>
</dbReference>
<dbReference type="PANTHER" id="PTHR30472">
    <property type="entry name" value="FERRIC ENTEROBACTIN TRANSPORT SYSTEM PERMEASE PROTEIN"/>
    <property type="match status" value="1"/>
</dbReference>
<keyword evidence="7 8" id="KW-0472">Membrane</keyword>
<dbReference type="GO" id="GO:0022857">
    <property type="term" value="F:transmembrane transporter activity"/>
    <property type="evidence" value="ECO:0007669"/>
    <property type="project" value="InterPro"/>
</dbReference>
<feature type="transmembrane region" description="Helical" evidence="8">
    <location>
        <begin position="322"/>
        <end position="339"/>
    </location>
</feature>
<evidence type="ECO:0000256" key="6">
    <source>
        <dbReference type="ARBA" id="ARBA00022989"/>
    </source>
</evidence>
<comment type="subcellular location">
    <subcellularLocation>
        <location evidence="1">Cell membrane</location>
        <topology evidence="1">Multi-pass membrane protein</topology>
    </subcellularLocation>
</comment>
<dbReference type="FunFam" id="1.10.3470.10:FF:000001">
    <property type="entry name" value="Vitamin B12 ABC transporter permease BtuC"/>
    <property type="match status" value="1"/>
</dbReference>
<keyword evidence="6 8" id="KW-1133">Transmembrane helix</keyword>
<dbReference type="EMBL" id="RBIL01000001">
    <property type="protein sequence ID" value="RKQ91628.1"/>
    <property type="molecule type" value="Genomic_DNA"/>
</dbReference>
<name>A0A660L9E2_9ACTN</name>
<feature type="transmembrane region" description="Helical" evidence="8">
    <location>
        <begin position="250"/>
        <end position="272"/>
    </location>
</feature>
<evidence type="ECO:0000256" key="3">
    <source>
        <dbReference type="ARBA" id="ARBA00022448"/>
    </source>
</evidence>
<proteinExistence type="inferred from homology"/>
<dbReference type="Proteomes" id="UP000278962">
    <property type="component" value="Unassembled WGS sequence"/>
</dbReference>
<keyword evidence="4" id="KW-1003">Cell membrane</keyword>
<evidence type="ECO:0000313" key="10">
    <source>
        <dbReference type="Proteomes" id="UP000278962"/>
    </source>
</evidence>
<evidence type="ECO:0000256" key="2">
    <source>
        <dbReference type="ARBA" id="ARBA00007935"/>
    </source>
</evidence>
<evidence type="ECO:0000256" key="8">
    <source>
        <dbReference type="SAM" id="Phobius"/>
    </source>
</evidence>
<dbReference type="InterPro" id="IPR000522">
    <property type="entry name" value="ABC_transptr_permease_BtuC"/>
</dbReference>
<gene>
    <name evidence="9" type="ORF">C8N24_1451</name>
</gene>
<dbReference type="AlphaFoldDB" id="A0A660L9E2"/>
<dbReference type="SUPFAM" id="SSF81345">
    <property type="entry name" value="ABC transporter involved in vitamin B12 uptake, BtuC"/>
    <property type="match status" value="1"/>
</dbReference>
<dbReference type="InterPro" id="IPR037294">
    <property type="entry name" value="ABC_BtuC-like"/>
</dbReference>
<feature type="transmembrane region" description="Helical" evidence="8">
    <location>
        <begin position="132"/>
        <end position="150"/>
    </location>
</feature>
<dbReference type="PANTHER" id="PTHR30472:SF1">
    <property type="entry name" value="FE(3+) DICITRATE TRANSPORT SYSTEM PERMEASE PROTEIN FECC-RELATED"/>
    <property type="match status" value="1"/>
</dbReference>
<dbReference type="OrthoDB" id="9782305at2"/>
<evidence type="ECO:0000256" key="5">
    <source>
        <dbReference type="ARBA" id="ARBA00022692"/>
    </source>
</evidence>
<feature type="transmembrane region" description="Helical" evidence="8">
    <location>
        <begin position="162"/>
        <end position="183"/>
    </location>
</feature>
<evidence type="ECO:0000256" key="4">
    <source>
        <dbReference type="ARBA" id="ARBA00022475"/>
    </source>
</evidence>
<feature type="transmembrane region" description="Helical" evidence="8">
    <location>
        <begin position="105"/>
        <end position="126"/>
    </location>
</feature>
<comment type="similarity">
    <text evidence="2">Belongs to the binding-protein-dependent transport system permease family. FecCD subfamily.</text>
</comment>
<keyword evidence="3" id="KW-0813">Transport</keyword>
<accession>A0A660L9E2</accession>
<feature type="transmembrane region" description="Helical" evidence="8">
    <location>
        <begin position="76"/>
        <end position="93"/>
    </location>
</feature>
<keyword evidence="5 8" id="KW-0812">Transmembrane</keyword>
<reference evidence="9 10" key="1">
    <citation type="submission" date="2018-10" db="EMBL/GenBank/DDBJ databases">
        <title>Genomic Encyclopedia of Archaeal and Bacterial Type Strains, Phase II (KMG-II): from individual species to whole genera.</title>
        <authorList>
            <person name="Goeker M."/>
        </authorList>
    </citation>
    <scope>NUCLEOTIDE SEQUENCE [LARGE SCALE GENOMIC DNA]</scope>
    <source>
        <strain evidence="9 10">DSM 14954</strain>
    </source>
</reference>
<dbReference type="GO" id="GO:0005886">
    <property type="term" value="C:plasma membrane"/>
    <property type="evidence" value="ECO:0007669"/>
    <property type="project" value="UniProtKB-SubCell"/>
</dbReference>
<feature type="transmembrane region" description="Helical" evidence="8">
    <location>
        <begin position="209"/>
        <end position="229"/>
    </location>
</feature>
<evidence type="ECO:0000256" key="7">
    <source>
        <dbReference type="ARBA" id="ARBA00023136"/>
    </source>
</evidence>
<evidence type="ECO:0000256" key="1">
    <source>
        <dbReference type="ARBA" id="ARBA00004651"/>
    </source>
</evidence>
<dbReference type="GO" id="GO:0033214">
    <property type="term" value="P:siderophore-iron import into cell"/>
    <property type="evidence" value="ECO:0007669"/>
    <property type="project" value="TreeGrafter"/>
</dbReference>
<evidence type="ECO:0000313" key="9">
    <source>
        <dbReference type="EMBL" id="RKQ91628.1"/>
    </source>
</evidence>